<evidence type="ECO:0008006" key="5">
    <source>
        <dbReference type="Google" id="ProtNLM"/>
    </source>
</evidence>
<dbReference type="AlphaFoldDB" id="A0A833SJZ7"/>
<keyword evidence="4" id="KW-1185">Reference proteome</keyword>
<proteinExistence type="predicted"/>
<feature type="transmembrane region" description="Helical" evidence="1">
    <location>
        <begin position="12"/>
        <end position="32"/>
    </location>
</feature>
<evidence type="ECO:0000313" key="2">
    <source>
        <dbReference type="EMBL" id="KAF4029155.1"/>
    </source>
</evidence>
<dbReference type="Proteomes" id="UP000602510">
    <property type="component" value="Unassembled WGS sequence"/>
</dbReference>
<keyword evidence="1" id="KW-0472">Membrane</keyword>
<keyword evidence="1" id="KW-1133">Transmembrane helix</keyword>
<feature type="transmembrane region" description="Helical" evidence="1">
    <location>
        <begin position="52"/>
        <end position="71"/>
    </location>
</feature>
<dbReference type="EMBL" id="JAACNO010002453">
    <property type="protein sequence ID" value="KAF4133135.1"/>
    <property type="molecule type" value="Genomic_DNA"/>
</dbReference>
<organism evidence="2 4">
    <name type="scientific">Phytophthora infestans</name>
    <name type="common">Potato late blight agent</name>
    <name type="synonym">Botrytis infestans</name>
    <dbReference type="NCBI Taxonomy" id="4787"/>
    <lineage>
        <taxon>Eukaryota</taxon>
        <taxon>Sar</taxon>
        <taxon>Stramenopiles</taxon>
        <taxon>Oomycota</taxon>
        <taxon>Peronosporomycetes</taxon>
        <taxon>Peronosporales</taxon>
        <taxon>Peronosporaceae</taxon>
        <taxon>Phytophthora</taxon>
    </lineage>
</organism>
<evidence type="ECO:0000256" key="1">
    <source>
        <dbReference type="SAM" id="Phobius"/>
    </source>
</evidence>
<dbReference type="EMBL" id="WSZM01000881">
    <property type="protein sequence ID" value="KAF4029155.1"/>
    <property type="molecule type" value="Genomic_DNA"/>
</dbReference>
<evidence type="ECO:0000313" key="3">
    <source>
        <dbReference type="EMBL" id="KAF4133135.1"/>
    </source>
</evidence>
<keyword evidence="1" id="KW-0812">Transmembrane</keyword>
<gene>
    <name evidence="2" type="ORF">GN244_ATG19128</name>
    <name evidence="3" type="ORF">GN958_ATG17677</name>
</gene>
<comment type="caution">
    <text evidence="2">The sequence shown here is derived from an EMBL/GenBank/DDBJ whole genome shotgun (WGS) entry which is preliminary data.</text>
</comment>
<sequence>MTCMESNHLRIAMALSAAGMLLMPVFGLLLRFQPQYVNGLHSNTSNAEFNCYIVGGLYGGVFLICNLLFSLKTRGCFDKKQKEAHDDRSRRNQRFNLPFMDLESKEVAKAMDDMDRRTAVVPPFMDTAFKRTLDLPTKFPCKVDTV</sequence>
<evidence type="ECO:0000313" key="4">
    <source>
        <dbReference type="Proteomes" id="UP000602510"/>
    </source>
</evidence>
<reference evidence="2" key="1">
    <citation type="submission" date="2020-04" db="EMBL/GenBank/DDBJ databases">
        <title>Hybrid Assembly of Korean Phytophthora infestans isolates.</title>
        <authorList>
            <person name="Prokchorchik M."/>
            <person name="Lee Y."/>
            <person name="Seo J."/>
            <person name="Cho J.-H."/>
            <person name="Park Y.-E."/>
            <person name="Jang D.-C."/>
            <person name="Im J.-S."/>
            <person name="Choi J.-G."/>
            <person name="Park H.-J."/>
            <person name="Lee G.-B."/>
            <person name="Lee Y.-G."/>
            <person name="Hong S.-Y."/>
            <person name="Cho K."/>
            <person name="Sohn K.H."/>
        </authorList>
    </citation>
    <scope>NUCLEOTIDE SEQUENCE</scope>
    <source>
        <strain evidence="2">KR_1_A1</strain>
        <strain evidence="3">KR_2_A2</strain>
    </source>
</reference>
<dbReference type="Proteomes" id="UP000704712">
    <property type="component" value="Unassembled WGS sequence"/>
</dbReference>
<protein>
    <recommendedName>
        <fullName evidence="5">Transmembrane protein</fullName>
    </recommendedName>
</protein>
<accession>A0A833SJZ7</accession>
<name>A0A833SJZ7_PHYIN</name>